<comment type="similarity">
    <text evidence="4 11">Belongs to the MoeA family.</text>
</comment>
<keyword evidence="6 11" id="KW-0808">Transferase</keyword>
<evidence type="ECO:0000256" key="3">
    <source>
        <dbReference type="ARBA" id="ARBA00005046"/>
    </source>
</evidence>
<comment type="caution">
    <text evidence="14">The sequence shown here is derived from an EMBL/GenBank/DDBJ whole genome shotgun (WGS) entry which is preliminary data.</text>
</comment>
<dbReference type="InterPro" id="IPR036425">
    <property type="entry name" value="MoaB/Mog-like_dom_sf"/>
</dbReference>
<comment type="catalytic activity">
    <reaction evidence="10">
        <text>adenylyl-molybdopterin + molybdate = Mo-molybdopterin + AMP + H(+)</text>
        <dbReference type="Rhea" id="RHEA:35047"/>
        <dbReference type="ChEBI" id="CHEBI:15378"/>
        <dbReference type="ChEBI" id="CHEBI:36264"/>
        <dbReference type="ChEBI" id="CHEBI:62727"/>
        <dbReference type="ChEBI" id="CHEBI:71302"/>
        <dbReference type="ChEBI" id="CHEBI:456215"/>
        <dbReference type="EC" id="2.10.1.1"/>
    </reaction>
</comment>
<dbReference type="PANTHER" id="PTHR10192">
    <property type="entry name" value="MOLYBDOPTERIN BIOSYNTHESIS PROTEIN"/>
    <property type="match status" value="1"/>
</dbReference>
<dbReference type="FunFam" id="3.40.980.10:FF:000004">
    <property type="entry name" value="Molybdopterin molybdenumtransferase"/>
    <property type="match status" value="1"/>
</dbReference>
<keyword evidence="7 11" id="KW-0479">Metal-binding</keyword>
<reference evidence="13 16" key="1">
    <citation type="submission" date="2018-02" db="EMBL/GenBank/DDBJ databases">
        <title>Deep subsurface shale carbon reservoir microbial communities from Ohio and West Virginia, USA.</title>
        <authorList>
            <person name="Wrighton K."/>
        </authorList>
    </citation>
    <scope>NUCLEOTIDE SEQUENCE [LARGE SCALE GENOMIC DNA]</scope>
    <source>
        <strain evidence="13 16">UTICA-S1B6</strain>
    </source>
</reference>
<evidence type="ECO:0000256" key="8">
    <source>
        <dbReference type="ARBA" id="ARBA00022842"/>
    </source>
</evidence>
<proteinExistence type="inferred from homology"/>
<accession>A0A2S6G5T2</accession>
<dbReference type="Gene3D" id="3.40.980.10">
    <property type="entry name" value="MoaB/Mog-like domain"/>
    <property type="match status" value="1"/>
</dbReference>
<comment type="function">
    <text evidence="2 11">Catalyzes the insertion of molybdate into adenylated molybdopterin with the concomitant release of AMP.</text>
</comment>
<evidence type="ECO:0000256" key="1">
    <source>
        <dbReference type="ARBA" id="ARBA00001946"/>
    </source>
</evidence>
<evidence type="ECO:0000313" key="14">
    <source>
        <dbReference type="EMBL" id="PPK54456.1"/>
    </source>
</evidence>
<dbReference type="InterPro" id="IPR038987">
    <property type="entry name" value="MoeA-like"/>
</dbReference>
<dbReference type="InterPro" id="IPR036135">
    <property type="entry name" value="MoeA_linker/N_sf"/>
</dbReference>
<dbReference type="EC" id="2.10.1.1" evidence="11"/>
<evidence type="ECO:0000256" key="4">
    <source>
        <dbReference type="ARBA" id="ARBA00010763"/>
    </source>
</evidence>
<organism evidence="14 15">
    <name type="scientific">Marinobacter persicus</name>
    <dbReference type="NCBI Taxonomy" id="930118"/>
    <lineage>
        <taxon>Bacteria</taxon>
        <taxon>Pseudomonadati</taxon>
        <taxon>Pseudomonadota</taxon>
        <taxon>Gammaproteobacteria</taxon>
        <taxon>Pseudomonadales</taxon>
        <taxon>Marinobacteraceae</taxon>
        <taxon>Marinobacter</taxon>
    </lineage>
</organism>
<dbReference type="Pfam" id="PF03454">
    <property type="entry name" value="MoeA_C"/>
    <property type="match status" value="1"/>
</dbReference>
<dbReference type="SUPFAM" id="SSF63867">
    <property type="entry name" value="MoeA C-terminal domain-like"/>
    <property type="match status" value="1"/>
</dbReference>
<evidence type="ECO:0000313" key="13">
    <source>
        <dbReference type="EMBL" id="PPK50374.1"/>
    </source>
</evidence>
<dbReference type="OrthoDB" id="9804758at2"/>
<evidence type="ECO:0000256" key="10">
    <source>
        <dbReference type="ARBA" id="ARBA00047317"/>
    </source>
</evidence>
<dbReference type="InterPro" id="IPR036688">
    <property type="entry name" value="MoeA_C_domain_IV_sf"/>
</dbReference>
<keyword evidence="5 11" id="KW-0500">Molybdenum</keyword>
<dbReference type="InterPro" id="IPR005111">
    <property type="entry name" value="MoeA_C_domain_IV"/>
</dbReference>
<dbReference type="SUPFAM" id="SSF53218">
    <property type="entry name" value="Molybdenum cofactor biosynthesis proteins"/>
    <property type="match status" value="1"/>
</dbReference>
<dbReference type="GO" id="GO:0061599">
    <property type="term" value="F:molybdopterin molybdotransferase activity"/>
    <property type="evidence" value="ECO:0007669"/>
    <property type="project" value="UniProtKB-UniRule"/>
</dbReference>
<dbReference type="PROSITE" id="PS01079">
    <property type="entry name" value="MOCF_BIOSYNTHESIS_2"/>
    <property type="match status" value="1"/>
</dbReference>
<dbReference type="UniPathway" id="UPA00344"/>
<keyword evidence="16" id="KW-1185">Reference proteome</keyword>
<dbReference type="PANTHER" id="PTHR10192:SF5">
    <property type="entry name" value="GEPHYRIN"/>
    <property type="match status" value="1"/>
</dbReference>
<evidence type="ECO:0000256" key="7">
    <source>
        <dbReference type="ARBA" id="ARBA00022723"/>
    </source>
</evidence>
<dbReference type="GO" id="GO:0006777">
    <property type="term" value="P:Mo-molybdopterin cofactor biosynthetic process"/>
    <property type="evidence" value="ECO:0007669"/>
    <property type="project" value="UniProtKB-UniRule"/>
</dbReference>
<feature type="domain" description="MoaB/Mog" evidence="12">
    <location>
        <begin position="180"/>
        <end position="317"/>
    </location>
</feature>
<gene>
    <name evidence="14" type="ORF">B0H24_101449</name>
    <name evidence="13" type="ORF">BY455_12719</name>
</gene>
<dbReference type="Proteomes" id="UP000239648">
    <property type="component" value="Unassembled WGS sequence"/>
</dbReference>
<dbReference type="Gene3D" id="3.90.105.10">
    <property type="entry name" value="Molybdopterin biosynthesis moea protein, domain 2"/>
    <property type="match status" value="1"/>
</dbReference>
<evidence type="ECO:0000256" key="2">
    <source>
        <dbReference type="ARBA" id="ARBA00002901"/>
    </source>
</evidence>
<evidence type="ECO:0000256" key="5">
    <source>
        <dbReference type="ARBA" id="ARBA00022505"/>
    </source>
</evidence>
<dbReference type="NCBIfam" id="NF045515">
    <property type="entry name" value="Glp_gephyrin"/>
    <property type="match status" value="1"/>
</dbReference>
<dbReference type="NCBIfam" id="TIGR00177">
    <property type="entry name" value="molyb_syn"/>
    <property type="match status" value="1"/>
</dbReference>
<dbReference type="InterPro" id="IPR008284">
    <property type="entry name" value="MoCF_biosynth_CS"/>
</dbReference>
<dbReference type="InterPro" id="IPR001453">
    <property type="entry name" value="MoaB/Mog_dom"/>
</dbReference>
<dbReference type="EMBL" id="PTIT01000027">
    <property type="protein sequence ID" value="PPK50374.1"/>
    <property type="molecule type" value="Genomic_DNA"/>
</dbReference>
<evidence type="ECO:0000313" key="16">
    <source>
        <dbReference type="Proteomes" id="UP000239648"/>
    </source>
</evidence>
<dbReference type="AlphaFoldDB" id="A0A2S6G5T2"/>
<protein>
    <recommendedName>
        <fullName evidence="11">Molybdopterin molybdenumtransferase</fullName>
        <ecNumber evidence="11">2.10.1.1</ecNumber>
    </recommendedName>
</protein>
<dbReference type="EMBL" id="PTIU01000014">
    <property type="protein sequence ID" value="PPK54456.1"/>
    <property type="molecule type" value="Genomic_DNA"/>
</dbReference>
<dbReference type="Gene3D" id="2.40.340.10">
    <property type="entry name" value="MoeA, C-terminal, domain IV"/>
    <property type="match status" value="1"/>
</dbReference>
<keyword evidence="8 11" id="KW-0460">Magnesium</keyword>
<dbReference type="Pfam" id="PF00994">
    <property type="entry name" value="MoCF_biosynth"/>
    <property type="match status" value="1"/>
</dbReference>
<name>A0A2S6G5T2_9GAMM</name>
<evidence type="ECO:0000256" key="6">
    <source>
        <dbReference type="ARBA" id="ARBA00022679"/>
    </source>
</evidence>
<dbReference type="SUPFAM" id="SSF63882">
    <property type="entry name" value="MoeA N-terminal region -like"/>
    <property type="match status" value="1"/>
</dbReference>
<dbReference type="GO" id="GO:0046872">
    <property type="term" value="F:metal ion binding"/>
    <property type="evidence" value="ECO:0007669"/>
    <property type="project" value="UniProtKB-UniRule"/>
</dbReference>
<reference evidence="14 15" key="2">
    <citation type="submission" date="2018-02" db="EMBL/GenBank/DDBJ databases">
        <title>Subsurface microbial communities from deep shales in Ohio and West Virginia, USA.</title>
        <authorList>
            <person name="Wrighton K."/>
        </authorList>
    </citation>
    <scope>NUCLEOTIDE SEQUENCE [LARGE SCALE GENOMIC DNA]</scope>
    <source>
        <strain evidence="14 15">UTICA-S1B9</strain>
    </source>
</reference>
<dbReference type="CDD" id="cd00887">
    <property type="entry name" value="MoeA"/>
    <property type="match status" value="1"/>
</dbReference>
<comment type="pathway">
    <text evidence="3 11">Cofactor biosynthesis; molybdopterin biosynthesis.</text>
</comment>
<sequence>MNKPVLKPFTDAQENMLEQVQPIGRIESIPLDQALGRVLAEDMVSGLNVPAHTNSAMDGYAVSSAGLKEGQLLPLQGQSLAGHPFDGELVPDSCIRIMTGAVLPAGADAVVMQENMAIEEQGVRLLKCPGAGENVRLAGEDIAEGACVLNAGSRLKSVDIGLLASLGIAEVPVYERLRVAVLSCGDELALPGQPLAAGQIYDSNRYVLRAMLSRLGVEIVDLGLLPDKPEEIEAAFQRAMKTADLLLTSAGVSVGDTDYTRQVLNRLGEVNFWKVAMKPGKPFAFGKLGDGWFFGLPGNPVAAVVTLDQLVQPVLRRMAGEAPAEPETFTAELAEPVRKQPGRMDFQRGVFWQEAGVLKVKPSGPQSSGMLTSVSRANCFILLPQEAESQSVGARIQIRPFDALLG</sequence>
<dbReference type="Gene3D" id="2.170.190.11">
    <property type="entry name" value="Molybdopterin biosynthesis moea protein, domain 3"/>
    <property type="match status" value="1"/>
</dbReference>
<dbReference type="SMART" id="SM00852">
    <property type="entry name" value="MoCF_biosynth"/>
    <property type="match status" value="1"/>
</dbReference>
<evidence type="ECO:0000256" key="9">
    <source>
        <dbReference type="ARBA" id="ARBA00023150"/>
    </source>
</evidence>
<evidence type="ECO:0000313" key="15">
    <source>
        <dbReference type="Proteomes" id="UP000239446"/>
    </source>
</evidence>
<dbReference type="Proteomes" id="UP000239446">
    <property type="component" value="Unassembled WGS sequence"/>
</dbReference>
<dbReference type="GO" id="GO:0005829">
    <property type="term" value="C:cytosol"/>
    <property type="evidence" value="ECO:0007669"/>
    <property type="project" value="TreeGrafter"/>
</dbReference>
<dbReference type="Pfam" id="PF03453">
    <property type="entry name" value="MoeA_N"/>
    <property type="match status" value="1"/>
</dbReference>
<dbReference type="InterPro" id="IPR005110">
    <property type="entry name" value="MoeA_linker/N"/>
</dbReference>
<evidence type="ECO:0000256" key="11">
    <source>
        <dbReference type="RuleBase" id="RU365090"/>
    </source>
</evidence>
<evidence type="ECO:0000259" key="12">
    <source>
        <dbReference type="SMART" id="SM00852"/>
    </source>
</evidence>
<dbReference type="RefSeq" id="WP_104416371.1">
    <property type="nucleotide sequence ID" value="NZ_PTIT01000027.1"/>
</dbReference>
<comment type="cofactor">
    <cofactor evidence="1 11">
        <name>Mg(2+)</name>
        <dbReference type="ChEBI" id="CHEBI:18420"/>
    </cofactor>
</comment>
<keyword evidence="9 11" id="KW-0501">Molybdenum cofactor biosynthesis</keyword>